<evidence type="ECO:0000313" key="1">
    <source>
        <dbReference type="EMBL" id="KOS42109.1"/>
    </source>
</evidence>
<reference evidence="1 2" key="1">
    <citation type="submission" date="2015-08" db="EMBL/GenBank/DDBJ databases">
        <title>Genome sequencing of Penicillium nordicum.</title>
        <authorList>
            <person name="Nguyen H.D."/>
            <person name="Seifert K.A."/>
        </authorList>
    </citation>
    <scope>NUCLEOTIDE SEQUENCE [LARGE SCALE GENOMIC DNA]</scope>
    <source>
        <strain evidence="1 2">DAOMC 185683</strain>
    </source>
</reference>
<dbReference type="AlphaFoldDB" id="A0A0M9WER9"/>
<dbReference type="EMBL" id="LHQQ01000114">
    <property type="protein sequence ID" value="KOS42109.1"/>
    <property type="molecule type" value="Genomic_DNA"/>
</dbReference>
<gene>
    <name evidence="1" type="ORF">ACN38_g7017</name>
</gene>
<sequence>MYLKHVPTGSTSQTFQGLSCQPKLVNSVTNPIVNNLFRVRPILKLFLIEYSKPSRHRHRRPVQVRPQFANLDHSLLRSHLIFASFFSSPPACEFSILFTVYSYSLFSN</sequence>
<keyword evidence="2" id="KW-1185">Reference proteome</keyword>
<dbReference type="Proteomes" id="UP000037696">
    <property type="component" value="Unassembled WGS sequence"/>
</dbReference>
<comment type="caution">
    <text evidence="1">The sequence shown here is derived from an EMBL/GenBank/DDBJ whole genome shotgun (WGS) entry which is preliminary data.</text>
</comment>
<protein>
    <submittedName>
        <fullName evidence="1">Uncharacterized protein</fullName>
    </submittedName>
</protein>
<evidence type="ECO:0000313" key="2">
    <source>
        <dbReference type="Proteomes" id="UP000037696"/>
    </source>
</evidence>
<proteinExistence type="predicted"/>
<name>A0A0M9WER9_9EURO</name>
<accession>A0A0M9WER9</accession>
<organism evidence="1 2">
    <name type="scientific">Penicillium nordicum</name>
    <dbReference type="NCBI Taxonomy" id="229535"/>
    <lineage>
        <taxon>Eukaryota</taxon>
        <taxon>Fungi</taxon>
        <taxon>Dikarya</taxon>
        <taxon>Ascomycota</taxon>
        <taxon>Pezizomycotina</taxon>
        <taxon>Eurotiomycetes</taxon>
        <taxon>Eurotiomycetidae</taxon>
        <taxon>Eurotiales</taxon>
        <taxon>Aspergillaceae</taxon>
        <taxon>Penicillium</taxon>
    </lineage>
</organism>